<reference evidence="1 2" key="1">
    <citation type="journal article" date="2020" name="Microb. Genom.">
        <title>Genetic diversity of clinical and environmental Mucorales isolates obtained from an investigation of mucormycosis cases among solid organ transplant recipients.</title>
        <authorList>
            <person name="Nguyen M.H."/>
            <person name="Kaul D."/>
            <person name="Muto C."/>
            <person name="Cheng S.J."/>
            <person name="Richter R.A."/>
            <person name="Bruno V.M."/>
            <person name="Liu G."/>
            <person name="Beyhan S."/>
            <person name="Sundermann A.J."/>
            <person name="Mounaud S."/>
            <person name="Pasculle A.W."/>
            <person name="Nierman W.C."/>
            <person name="Driscoll E."/>
            <person name="Cumbie R."/>
            <person name="Clancy C.J."/>
            <person name="Dupont C.L."/>
        </authorList>
    </citation>
    <scope>NUCLEOTIDE SEQUENCE [LARGE SCALE GENOMIC DNA]</scope>
    <source>
        <strain evidence="1 2">GL24</strain>
    </source>
</reference>
<name>A0A9P6XMZ1_9FUNG</name>
<organism evidence="1 2">
    <name type="scientific">Rhizopus delemar</name>
    <dbReference type="NCBI Taxonomy" id="936053"/>
    <lineage>
        <taxon>Eukaryota</taxon>
        <taxon>Fungi</taxon>
        <taxon>Fungi incertae sedis</taxon>
        <taxon>Mucoromycota</taxon>
        <taxon>Mucoromycotina</taxon>
        <taxon>Mucoromycetes</taxon>
        <taxon>Mucorales</taxon>
        <taxon>Mucorineae</taxon>
        <taxon>Rhizopodaceae</taxon>
        <taxon>Rhizopus</taxon>
    </lineage>
</organism>
<dbReference type="Proteomes" id="UP000740926">
    <property type="component" value="Unassembled WGS sequence"/>
</dbReference>
<gene>
    <name evidence="1" type="ORF">G6F50_018392</name>
</gene>
<dbReference type="EMBL" id="JAANIU010017721">
    <property type="protein sequence ID" value="KAG1526334.1"/>
    <property type="molecule type" value="Genomic_DNA"/>
</dbReference>
<evidence type="ECO:0000313" key="1">
    <source>
        <dbReference type="EMBL" id="KAG1526334.1"/>
    </source>
</evidence>
<protein>
    <submittedName>
        <fullName evidence="1">Uncharacterized protein</fullName>
    </submittedName>
</protein>
<dbReference type="AlphaFoldDB" id="A0A9P6XMZ1"/>
<keyword evidence="2" id="KW-1185">Reference proteome</keyword>
<proteinExistence type="predicted"/>
<evidence type="ECO:0000313" key="2">
    <source>
        <dbReference type="Proteomes" id="UP000740926"/>
    </source>
</evidence>
<accession>A0A9P6XMZ1</accession>
<comment type="caution">
    <text evidence="1">The sequence shown here is derived from an EMBL/GenBank/DDBJ whole genome shotgun (WGS) entry which is preliminary data.</text>
</comment>
<sequence length="79" mass="8851">MQDLASHETGILQIEYRLGHVGDLAHSLHGMQCGQRAMRFRGVHGRLDDARRHRVHANVARGVLDRKATRCRGQATLGQ</sequence>